<dbReference type="InterPro" id="IPR036388">
    <property type="entry name" value="WH-like_DNA-bd_sf"/>
</dbReference>
<dbReference type="EMBL" id="REFV01000017">
    <property type="protein sequence ID" value="RMB56408.1"/>
    <property type="molecule type" value="Genomic_DNA"/>
</dbReference>
<feature type="repeat" description="TPR" evidence="6">
    <location>
        <begin position="198"/>
        <end position="231"/>
    </location>
</feature>
<evidence type="ECO:0000313" key="10">
    <source>
        <dbReference type="Proteomes" id="UP000281985"/>
    </source>
</evidence>
<evidence type="ECO:0000256" key="4">
    <source>
        <dbReference type="ARBA" id="ARBA00022803"/>
    </source>
</evidence>
<dbReference type="GO" id="GO:0006355">
    <property type="term" value="P:regulation of DNA-templated transcription"/>
    <property type="evidence" value="ECO:0007669"/>
    <property type="project" value="InterPro"/>
</dbReference>
<feature type="transmembrane region" description="Helical" evidence="7">
    <location>
        <begin position="440"/>
        <end position="458"/>
    </location>
</feature>
<dbReference type="PROSITE" id="PS50005">
    <property type="entry name" value="TPR"/>
    <property type="match status" value="1"/>
</dbReference>
<evidence type="ECO:0000256" key="6">
    <source>
        <dbReference type="PROSITE-ProRule" id="PRU00339"/>
    </source>
</evidence>
<dbReference type="Pfam" id="PF13181">
    <property type="entry name" value="TPR_8"/>
    <property type="match status" value="1"/>
</dbReference>
<dbReference type="AlphaFoldDB" id="A0A3M0FV78"/>
<dbReference type="InterPro" id="IPR000792">
    <property type="entry name" value="Tscrpt_reg_LuxR_C"/>
</dbReference>
<comment type="subcellular location">
    <subcellularLocation>
        <location evidence="1">Cytoplasm</location>
    </subcellularLocation>
</comment>
<organism evidence="9 10">
    <name type="scientific">Dokdonia sinensis</name>
    <dbReference type="NCBI Taxonomy" id="2479847"/>
    <lineage>
        <taxon>Bacteria</taxon>
        <taxon>Pseudomonadati</taxon>
        <taxon>Bacteroidota</taxon>
        <taxon>Flavobacteriia</taxon>
        <taxon>Flavobacteriales</taxon>
        <taxon>Flavobacteriaceae</taxon>
        <taxon>Dokdonia</taxon>
    </lineage>
</organism>
<dbReference type="InterPro" id="IPR051476">
    <property type="entry name" value="Bac_ResReg_Asp_Phosphatase"/>
</dbReference>
<reference evidence="9 10" key="1">
    <citation type="submission" date="2018-10" db="EMBL/GenBank/DDBJ databases">
        <title>Dokdonia luteus sp. nov., isolated from sea water.</title>
        <authorList>
            <person name="Zhou L.Y."/>
            <person name="Du Z.J."/>
        </authorList>
    </citation>
    <scope>NUCLEOTIDE SEQUENCE [LARGE SCALE GENOMIC DNA]</scope>
    <source>
        <strain evidence="9 10">SH27</strain>
    </source>
</reference>
<sequence>MKIFLTFFLIITFSLLGCKQMDKDTPPESIRYIEIDHPDYKKALSFDPNEKDSTLHYFNLYDASIAKKLDSTKMGVAQYHIGKILIEKGILEEGMQSLNNARHFLTPLEPTKELGLVYKALGRAYEMNNERIKSLETFLEAENFYKEVNSRSLDTLEVLNRLDIARTLIRSEYLEEALLQLEEIKESPYLQESPGLLAELYTSLASIHSSLGNSEESIFYFERALNIVKGLSDLPKNYLVGAWLNLSGIYIEVGKFEEATPYVDSAYNYAKKYELQYEHTTSTYYKGLISKENKQQLAFQASRKELDYLLSKYSFPSIEFSVDKDLILENTSENSNLKEQRLDEFVSKWQDSGLLRTLTQSELESLEKIYKSDDTESLSTRLLNFLAKSSNVATDDSSKNKLKNDLVKFTFNAHQRELAYKDKRIEIERKNLKVVRQRNIVIIVASILLLVLLTLIFLHRRNIYIANRNALLKETEYLATLNTTKNEELTDVALLFREKNQLLETFKDRLQGLSTQNPESKKIALQTLKSILEIDKEKINSLHLDNDLASDFIGCLTHNYPDLTKREIKIATLVRLDKSSKDIANQLNISSVTVDNYRHKIRKKLELSNTDDLTIFLKSLT</sequence>
<keyword evidence="4 6" id="KW-0802">TPR repeat</keyword>
<protein>
    <submittedName>
        <fullName evidence="9">LuxR family transcriptional regulator</fullName>
    </submittedName>
</protein>
<dbReference type="PROSITE" id="PS51257">
    <property type="entry name" value="PROKAR_LIPOPROTEIN"/>
    <property type="match status" value="1"/>
</dbReference>
<dbReference type="PANTHER" id="PTHR46630:SF1">
    <property type="entry name" value="TETRATRICOPEPTIDE REPEAT PROTEIN 29"/>
    <property type="match status" value="1"/>
</dbReference>
<keyword evidence="3" id="KW-0677">Repeat</keyword>
<dbReference type="Pfam" id="PF00196">
    <property type="entry name" value="GerE"/>
    <property type="match status" value="1"/>
</dbReference>
<keyword evidence="7" id="KW-0472">Membrane</keyword>
<dbReference type="Proteomes" id="UP000281985">
    <property type="component" value="Unassembled WGS sequence"/>
</dbReference>
<evidence type="ECO:0000313" key="9">
    <source>
        <dbReference type="EMBL" id="RMB56408.1"/>
    </source>
</evidence>
<dbReference type="InterPro" id="IPR011990">
    <property type="entry name" value="TPR-like_helical_dom_sf"/>
</dbReference>
<dbReference type="InterPro" id="IPR019734">
    <property type="entry name" value="TPR_rpt"/>
</dbReference>
<evidence type="ECO:0000256" key="3">
    <source>
        <dbReference type="ARBA" id="ARBA00022737"/>
    </source>
</evidence>
<name>A0A3M0FV78_9FLAO</name>
<dbReference type="PANTHER" id="PTHR46630">
    <property type="entry name" value="TETRATRICOPEPTIDE REPEAT PROTEIN 29"/>
    <property type="match status" value="1"/>
</dbReference>
<dbReference type="SMART" id="SM00028">
    <property type="entry name" value="TPR"/>
    <property type="match status" value="3"/>
</dbReference>
<evidence type="ECO:0000259" key="8">
    <source>
        <dbReference type="PROSITE" id="PS50043"/>
    </source>
</evidence>
<dbReference type="Gene3D" id="1.25.40.10">
    <property type="entry name" value="Tetratricopeptide repeat domain"/>
    <property type="match status" value="1"/>
</dbReference>
<accession>A0A3M0FV78</accession>
<dbReference type="InterPro" id="IPR016032">
    <property type="entry name" value="Sig_transdc_resp-reg_C-effctor"/>
</dbReference>
<dbReference type="SUPFAM" id="SSF48452">
    <property type="entry name" value="TPR-like"/>
    <property type="match status" value="1"/>
</dbReference>
<gene>
    <name evidence="9" type="ORF">EAX61_14310</name>
</gene>
<keyword evidence="10" id="KW-1185">Reference proteome</keyword>
<comment type="caution">
    <text evidence="9">The sequence shown here is derived from an EMBL/GenBank/DDBJ whole genome shotgun (WGS) entry which is preliminary data.</text>
</comment>
<dbReference type="SUPFAM" id="SSF46894">
    <property type="entry name" value="C-terminal effector domain of the bipartite response regulators"/>
    <property type="match status" value="1"/>
</dbReference>
<dbReference type="CDD" id="cd06170">
    <property type="entry name" value="LuxR_C_like"/>
    <property type="match status" value="1"/>
</dbReference>
<feature type="domain" description="HTH luxR-type" evidence="8">
    <location>
        <begin position="556"/>
        <end position="621"/>
    </location>
</feature>
<dbReference type="PROSITE" id="PS50043">
    <property type="entry name" value="HTH_LUXR_2"/>
    <property type="match status" value="1"/>
</dbReference>
<evidence type="ECO:0000256" key="1">
    <source>
        <dbReference type="ARBA" id="ARBA00004496"/>
    </source>
</evidence>
<evidence type="ECO:0000256" key="5">
    <source>
        <dbReference type="ARBA" id="ARBA00038253"/>
    </source>
</evidence>
<dbReference type="Gene3D" id="1.10.10.10">
    <property type="entry name" value="Winged helix-like DNA-binding domain superfamily/Winged helix DNA-binding domain"/>
    <property type="match status" value="1"/>
</dbReference>
<evidence type="ECO:0000256" key="7">
    <source>
        <dbReference type="SAM" id="Phobius"/>
    </source>
</evidence>
<keyword evidence="7" id="KW-0812">Transmembrane</keyword>
<dbReference type="GO" id="GO:0005737">
    <property type="term" value="C:cytoplasm"/>
    <property type="evidence" value="ECO:0007669"/>
    <property type="project" value="UniProtKB-SubCell"/>
</dbReference>
<comment type="similarity">
    <text evidence="5">Belongs to the Rap family.</text>
</comment>
<dbReference type="GO" id="GO:0003677">
    <property type="term" value="F:DNA binding"/>
    <property type="evidence" value="ECO:0007669"/>
    <property type="project" value="InterPro"/>
</dbReference>
<evidence type="ECO:0000256" key="2">
    <source>
        <dbReference type="ARBA" id="ARBA00022490"/>
    </source>
</evidence>
<dbReference type="SMART" id="SM00421">
    <property type="entry name" value="HTH_LUXR"/>
    <property type="match status" value="1"/>
</dbReference>
<keyword evidence="2" id="KW-0963">Cytoplasm</keyword>
<proteinExistence type="inferred from homology"/>
<keyword evidence="7" id="KW-1133">Transmembrane helix</keyword>